<organism evidence="2 3">
    <name type="scientific">Streptomyces graminofaciens</name>
    <dbReference type="NCBI Taxonomy" id="68212"/>
    <lineage>
        <taxon>Bacteria</taxon>
        <taxon>Bacillati</taxon>
        <taxon>Actinomycetota</taxon>
        <taxon>Actinomycetes</taxon>
        <taxon>Kitasatosporales</taxon>
        <taxon>Streptomycetaceae</taxon>
        <taxon>Streptomyces</taxon>
    </lineage>
</organism>
<evidence type="ECO:0000313" key="2">
    <source>
        <dbReference type="EMBL" id="BBC39154.1"/>
    </source>
</evidence>
<accession>A0ABM7FR96</accession>
<evidence type="ECO:0008006" key="4">
    <source>
        <dbReference type="Google" id="ProtNLM"/>
    </source>
</evidence>
<protein>
    <recommendedName>
        <fullName evidence="4">Secreted protein</fullName>
    </recommendedName>
</protein>
<reference evidence="2 3" key="1">
    <citation type="journal article" date="2010" name="ChemBioChem">
        <title>Cloning and characterization of the biosynthetic gene cluster of 16-membered macrolide antibiotic FD-891: involvement of a dual functional cytochrome P450 monooxygenase catalyzing epoxidation and hydroxylation.</title>
        <authorList>
            <person name="Kudo F."/>
            <person name="Motegi A."/>
            <person name="Mizoue K."/>
            <person name="Eguchi T."/>
        </authorList>
    </citation>
    <scope>NUCLEOTIDE SEQUENCE [LARGE SCALE GENOMIC DNA]</scope>
    <source>
        <strain evidence="2 3">A-8890</strain>
    </source>
</reference>
<sequence length="67" mass="7184">MNVLYAILLLGGLAGAALIYLVLFNELSESQLVTYTPLFLSRGVRPVRIRLAAAAAPSRGRPGKNTQ</sequence>
<keyword evidence="1" id="KW-0472">Membrane</keyword>
<name>A0ABM7FR96_9ACTN</name>
<dbReference type="Proteomes" id="UP001321542">
    <property type="component" value="Chromosome"/>
</dbReference>
<keyword evidence="1" id="KW-1133">Transmembrane helix</keyword>
<gene>
    <name evidence="2" type="ORF">SGFS_104480</name>
</gene>
<keyword evidence="1" id="KW-0812">Transmembrane</keyword>
<feature type="transmembrane region" description="Helical" evidence="1">
    <location>
        <begin position="6"/>
        <end position="24"/>
    </location>
</feature>
<keyword evidence="3" id="KW-1185">Reference proteome</keyword>
<proteinExistence type="predicted"/>
<dbReference type="EMBL" id="AP018448">
    <property type="protein sequence ID" value="BBC39154.1"/>
    <property type="molecule type" value="Genomic_DNA"/>
</dbReference>
<evidence type="ECO:0000256" key="1">
    <source>
        <dbReference type="SAM" id="Phobius"/>
    </source>
</evidence>
<reference evidence="2 3" key="2">
    <citation type="journal article" date="2023" name="ChemBioChem">
        <title>Acyltransferase Domain Exchange between Two Independent Type I Polyketide Synthases in the Same Producer Strain of Macrolide Antibiotics.</title>
        <authorList>
            <person name="Kudo F."/>
            <person name="Kishikawa K."/>
            <person name="Tsuboi K."/>
            <person name="Kido T."/>
            <person name="Usui T."/>
            <person name="Hashimoto J."/>
            <person name="Shin-Ya K."/>
            <person name="Miyanaga A."/>
            <person name="Eguchi T."/>
        </authorList>
    </citation>
    <scope>NUCLEOTIDE SEQUENCE [LARGE SCALE GENOMIC DNA]</scope>
    <source>
        <strain evidence="2 3">A-8890</strain>
    </source>
</reference>
<evidence type="ECO:0000313" key="3">
    <source>
        <dbReference type="Proteomes" id="UP001321542"/>
    </source>
</evidence>